<dbReference type="Gene3D" id="1.10.10.160">
    <property type="match status" value="1"/>
</dbReference>
<dbReference type="Gene3D" id="3.40.50.300">
    <property type="entry name" value="P-loop containing nucleotide triphosphate hydrolases"/>
    <property type="match status" value="2"/>
</dbReference>
<accession>A0A9D1H485</accession>
<evidence type="ECO:0000256" key="10">
    <source>
        <dbReference type="PROSITE-ProRule" id="PRU00560"/>
    </source>
</evidence>
<dbReference type="InterPro" id="IPR014016">
    <property type="entry name" value="UvrD-like_ATP-bd"/>
</dbReference>
<evidence type="ECO:0000313" key="15">
    <source>
        <dbReference type="Proteomes" id="UP000824165"/>
    </source>
</evidence>
<dbReference type="Pfam" id="PF21196">
    <property type="entry name" value="PcrA_UvrD_tudor"/>
    <property type="match status" value="1"/>
</dbReference>
<evidence type="ECO:0000256" key="1">
    <source>
        <dbReference type="ARBA" id="ARBA00009922"/>
    </source>
</evidence>
<dbReference type="GO" id="GO:0016787">
    <property type="term" value="F:hydrolase activity"/>
    <property type="evidence" value="ECO:0007669"/>
    <property type="project" value="UniProtKB-UniRule"/>
</dbReference>
<feature type="domain" description="UvrD-like helicase C-terminal" evidence="13">
    <location>
        <begin position="287"/>
        <end position="563"/>
    </location>
</feature>
<keyword evidence="4 10" id="KW-0347">Helicase</keyword>
<name>A0A9D1H485_9FIRM</name>
<comment type="catalytic activity">
    <reaction evidence="9 11">
        <text>ATP + H2O = ADP + phosphate + H(+)</text>
        <dbReference type="Rhea" id="RHEA:13065"/>
        <dbReference type="ChEBI" id="CHEBI:15377"/>
        <dbReference type="ChEBI" id="CHEBI:15378"/>
        <dbReference type="ChEBI" id="CHEBI:30616"/>
        <dbReference type="ChEBI" id="CHEBI:43474"/>
        <dbReference type="ChEBI" id="CHEBI:456216"/>
        <dbReference type="EC" id="5.6.2.4"/>
    </reaction>
</comment>
<keyword evidence="7" id="KW-0413">Isomerase</keyword>
<evidence type="ECO:0000256" key="8">
    <source>
        <dbReference type="ARBA" id="ARBA00034617"/>
    </source>
</evidence>
<dbReference type="PROSITE" id="PS51198">
    <property type="entry name" value="UVRD_HELICASE_ATP_BIND"/>
    <property type="match status" value="1"/>
</dbReference>
<dbReference type="SUPFAM" id="SSF52540">
    <property type="entry name" value="P-loop containing nucleoside triphosphate hydrolases"/>
    <property type="match status" value="1"/>
</dbReference>
<dbReference type="GO" id="GO:0000725">
    <property type="term" value="P:recombinational repair"/>
    <property type="evidence" value="ECO:0007669"/>
    <property type="project" value="TreeGrafter"/>
</dbReference>
<dbReference type="InterPro" id="IPR000212">
    <property type="entry name" value="DNA_helicase_UvrD/REP"/>
</dbReference>
<gene>
    <name evidence="14" type="primary">pcrA</name>
    <name evidence="14" type="ORF">IAA60_05670</name>
</gene>
<evidence type="ECO:0000256" key="11">
    <source>
        <dbReference type="RuleBase" id="RU364053"/>
    </source>
</evidence>
<dbReference type="Pfam" id="PF13361">
    <property type="entry name" value="UvrD_C"/>
    <property type="match status" value="1"/>
</dbReference>
<dbReference type="CDD" id="cd17932">
    <property type="entry name" value="DEXQc_UvrD"/>
    <property type="match status" value="1"/>
</dbReference>
<organism evidence="14 15">
    <name type="scientific">Candidatus Ornithomonoglobus intestinigallinarum</name>
    <dbReference type="NCBI Taxonomy" id="2840894"/>
    <lineage>
        <taxon>Bacteria</taxon>
        <taxon>Bacillati</taxon>
        <taxon>Bacillota</taxon>
        <taxon>Clostridia</taxon>
        <taxon>Candidatus Ornithomonoglobus</taxon>
    </lineage>
</organism>
<evidence type="ECO:0000256" key="3">
    <source>
        <dbReference type="ARBA" id="ARBA00022801"/>
    </source>
</evidence>
<reference evidence="14" key="2">
    <citation type="journal article" date="2021" name="PeerJ">
        <title>Extensive microbial diversity within the chicken gut microbiome revealed by metagenomics and culture.</title>
        <authorList>
            <person name="Gilroy R."/>
            <person name="Ravi A."/>
            <person name="Getino M."/>
            <person name="Pursley I."/>
            <person name="Horton D.L."/>
            <person name="Alikhan N.F."/>
            <person name="Baker D."/>
            <person name="Gharbi K."/>
            <person name="Hall N."/>
            <person name="Watson M."/>
            <person name="Adriaenssens E.M."/>
            <person name="Foster-Nyarko E."/>
            <person name="Jarju S."/>
            <person name="Secka A."/>
            <person name="Antonio M."/>
            <person name="Oren A."/>
            <person name="Chaudhuri R.R."/>
            <person name="La Ragione R."/>
            <person name="Hildebrand F."/>
            <person name="Pallen M.J."/>
        </authorList>
    </citation>
    <scope>NUCLEOTIDE SEQUENCE</scope>
    <source>
        <strain evidence="14">CHK181-108</strain>
    </source>
</reference>
<dbReference type="InterPro" id="IPR005751">
    <property type="entry name" value="ATP-dep_DNA_helicase_PcrA"/>
</dbReference>
<dbReference type="PANTHER" id="PTHR11070">
    <property type="entry name" value="UVRD / RECB / PCRA DNA HELICASE FAMILY MEMBER"/>
    <property type="match status" value="1"/>
</dbReference>
<dbReference type="GO" id="GO:0005524">
    <property type="term" value="F:ATP binding"/>
    <property type="evidence" value="ECO:0007669"/>
    <property type="project" value="UniProtKB-UniRule"/>
</dbReference>
<evidence type="ECO:0000256" key="4">
    <source>
        <dbReference type="ARBA" id="ARBA00022806"/>
    </source>
</evidence>
<dbReference type="InterPro" id="IPR014017">
    <property type="entry name" value="DNA_helicase_UvrD-like_C"/>
</dbReference>
<dbReference type="Gene3D" id="1.10.486.10">
    <property type="entry name" value="PCRA, domain 4"/>
    <property type="match status" value="1"/>
</dbReference>
<evidence type="ECO:0000256" key="6">
    <source>
        <dbReference type="ARBA" id="ARBA00023125"/>
    </source>
</evidence>
<evidence type="ECO:0000313" key="14">
    <source>
        <dbReference type="EMBL" id="HIT85377.1"/>
    </source>
</evidence>
<dbReference type="GO" id="GO:0003677">
    <property type="term" value="F:DNA binding"/>
    <property type="evidence" value="ECO:0007669"/>
    <property type="project" value="UniProtKB-KW"/>
</dbReference>
<reference evidence="14" key="1">
    <citation type="submission" date="2020-10" db="EMBL/GenBank/DDBJ databases">
        <authorList>
            <person name="Gilroy R."/>
        </authorList>
    </citation>
    <scope>NUCLEOTIDE SEQUENCE</scope>
    <source>
        <strain evidence="14">CHK181-108</strain>
    </source>
</reference>
<evidence type="ECO:0000256" key="9">
    <source>
        <dbReference type="ARBA" id="ARBA00048988"/>
    </source>
</evidence>
<protein>
    <recommendedName>
        <fullName evidence="11">ATP-dependent DNA helicase</fullName>
        <ecNumber evidence="11">5.6.2.4</ecNumber>
    </recommendedName>
</protein>
<dbReference type="PROSITE" id="PS51217">
    <property type="entry name" value="UVRD_HELICASE_CTER"/>
    <property type="match status" value="1"/>
</dbReference>
<proteinExistence type="inferred from homology"/>
<feature type="binding site" evidence="10">
    <location>
        <begin position="27"/>
        <end position="34"/>
    </location>
    <ligand>
        <name>ATP</name>
        <dbReference type="ChEBI" id="CHEBI:30616"/>
    </ligand>
</feature>
<comment type="similarity">
    <text evidence="1 11">Belongs to the helicase family. UvrD subfamily.</text>
</comment>
<dbReference type="CDD" id="cd18807">
    <property type="entry name" value="SF1_C_UvrD"/>
    <property type="match status" value="1"/>
</dbReference>
<dbReference type="InterPro" id="IPR013986">
    <property type="entry name" value="DExx_box_DNA_helicase_dom_sf"/>
</dbReference>
<dbReference type="NCBIfam" id="TIGR01073">
    <property type="entry name" value="pcrA"/>
    <property type="match status" value="1"/>
</dbReference>
<dbReference type="EC" id="5.6.2.4" evidence="11"/>
<dbReference type="GO" id="GO:0043138">
    <property type="term" value="F:3'-5' DNA helicase activity"/>
    <property type="evidence" value="ECO:0007669"/>
    <property type="project" value="UniProtKB-EC"/>
</dbReference>
<evidence type="ECO:0000256" key="2">
    <source>
        <dbReference type="ARBA" id="ARBA00022741"/>
    </source>
</evidence>
<dbReference type="AlphaFoldDB" id="A0A9D1H485"/>
<feature type="domain" description="UvrD-like helicase ATP-binding" evidence="12">
    <location>
        <begin position="6"/>
        <end position="286"/>
    </location>
</feature>
<dbReference type="InterPro" id="IPR027417">
    <property type="entry name" value="P-loop_NTPase"/>
</dbReference>
<dbReference type="FunFam" id="1.10.486.10:FF:000003">
    <property type="entry name" value="ATP-dependent DNA helicase"/>
    <property type="match status" value="1"/>
</dbReference>
<evidence type="ECO:0000256" key="5">
    <source>
        <dbReference type="ARBA" id="ARBA00022840"/>
    </source>
</evidence>
<keyword evidence="2 10" id="KW-0547">Nucleotide-binding</keyword>
<keyword evidence="6 11" id="KW-0238">DNA-binding</keyword>
<keyword evidence="5 10" id="KW-0067">ATP-binding</keyword>
<dbReference type="PANTHER" id="PTHR11070:SF2">
    <property type="entry name" value="ATP-DEPENDENT DNA HELICASE SRS2"/>
    <property type="match status" value="1"/>
</dbReference>
<evidence type="ECO:0000256" key="7">
    <source>
        <dbReference type="ARBA" id="ARBA00023235"/>
    </source>
</evidence>
<dbReference type="GO" id="GO:0033202">
    <property type="term" value="C:DNA helicase complex"/>
    <property type="evidence" value="ECO:0007669"/>
    <property type="project" value="TreeGrafter"/>
</dbReference>
<keyword evidence="3 10" id="KW-0378">Hydrolase</keyword>
<dbReference type="EMBL" id="DVLU01000054">
    <property type="protein sequence ID" value="HIT85377.1"/>
    <property type="molecule type" value="Genomic_DNA"/>
</dbReference>
<evidence type="ECO:0000259" key="13">
    <source>
        <dbReference type="PROSITE" id="PS51217"/>
    </source>
</evidence>
<comment type="caution">
    <text evidence="14">The sequence shown here is derived from an EMBL/GenBank/DDBJ whole genome shotgun (WGS) entry which is preliminary data.</text>
</comment>
<dbReference type="Proteomes" id="UP000824165">
    <property type="component" value="Unassembled WGS sequence"/>
</dbReference>
<comment type="catalytic activity">
    <reaction evidence="8">
        <text>Couples ATP hydrolysis with the unwinding of duplex DNA by translocating in the 3'-5' direction.</text>
        <dbReference type="EC" id="5.6.2.4"/>
    </reaction>
</comment>
<sequence length="727" mass="81883">MNEILDKLNPAQKEAVTCTEGPLLIVAGAGSGKTTVLVNRIAYIIDRGLAAPYQILALTFTNKAAREMKERITALLPGFSGDMWIGTFHSICVKILRRHIDLLGYSNDFVIYDTIDSRAVMKECIRELDLDDKQFTPRGVLSVISGAKNNSMDADTFETIYKNDFRMSVIAQLYKLYQQKLKKSSAVDFDDLLINTVKLLSLNPDLLERYQNRFRYILVDEYQDTNNIQYLLISLLAGGHHNICVVGDDDQSIYKFRGANVGNILSFESDYEDAKRVTLDQNYRSTQTILDAANAVISHNGSRMEKKLWTSNGGGSKLHAFTARDEYEEARFIARTIKKQHDEGGARFGDFAVLYRTNAQSRVLEEIFMREAVPYRVLAGLRFYDRKEIKDIVAYLRLLSNTSDDTSLRRIINEPKRKIGAATVDKLTAASIADDCSVYDIIKNADAYADELKSSAGRLKEFYALIESLRKLVDTIPLTQLITRVINDTGYLAMLEAEDTQESLTRQENINEFINVAAEFEKNPEYNGRLSEFLEGVSLISDIDSYDEDEDAVVMMTIHSAKGLEFPTVFLTGLEEGLFPGMKSITSEDDIEEERRLCYVAITRAKKDLYLTKARSRTVFGKTVPARASRFFEEIPKEYTEDLSAPASLAKSFVRSAGKSMSDYFSGGDAQSDPLDFNKGDIVEHRKFGRGTVVSVKQFGKDAILEINFESIGYKQLMAAFAKLKKL</sequence>
<dbReference type="GO" id="GO:0005829">
    <property type="term" value="C:cytosol"/>
    <property type="evidence" value="ECO:0007669"/>
    <property type="project" value="TreeGrafter"/>
</dbReference>
<dbReference type="Pfam" id="PF00580">
    <property type="entry name" value="UvrD-helicase"/>
    <property type="match status" value="1"/>
</dbReference>
<dbReference type="GO" id="GO:0006260">
    <property type="term" value="P:DNA replication"/>
    <property type="evidence" value="ECO:0007669"/>
    <property type="project" value="InterPro"/>
</dbReference>
<evidence type="ECO:0000259" key="12">
    <source>
        <dbReference type="PROSITE" id="PS51198"/>
    </source>
</evidence>